<keyword evidence="8" id="KW-1185">Reference proteome</keyword>
<dbReference type="CDD" id="cd06529">
    <property type="entry name" value="S24_LexA-like"/>
    <property type="match status" value="1"/>
</dbReference>
<dbReference type="InterPro" id="IPR001387">
    <property type="entry name" value="Cro/C1-type_HTH"/>
</dbReference>
<dbReference type="SUPFAM" id="SSF47413">
    <property type="entry name" value="lambda repressor-like DNA-binding domains"/>
    <property type="match status" value="1"/>
</dbReference>
<keyword evidence="2" id="KW-0238">DNA-binding</keyword>
<dbReference type="InterPro" id="IPR015927">
    <property type="entry name" value="Peptidase_S24_S26A/B/C"/>
</dbReference>
<dbReference type="Gene3D" id="1.10.260.40">
    <property type="entry name" value="lambda repressor-like DNA-binding domains"/>
    <property type="match status" value="1"/>
</dbReference>
<evidence type="ECO:0000256" key="2">
    <source>
        <dbReference type="ARBA" id="ARBA00023125"/>
    </source>
</evidence>
<organism evidence="7 9">
    <name type="scientific">Pseudomonas reinekei</name>
    <dbReference type="NCBI Taxonomy" id="395598"/>
    <lineage>
        <taxon>Bacteria</taxon>
        <taxon>Pseudomonadati</taxon>
        <taxon>Pseudomonadota</taxon>
        <taxon>Gammaproteobacteria</taxon>
        <taxon>Pseudomonadales</taxon>
        <taxon>Pseudomonadaceae</taxon>
        <taxon>Pseudomonas</taxon>
    </lineage>
</organism>
<keyword evidence="1" id="KW-0805">Transcription regulation</keyword>
<keyword evidence="3" id="KW-0804">Transcription</keyword>
<dbReference type="SUPFAM" id="SSF51306">
    <property type="entry name" value="LexA/Signal peptidase"/>
    <property type="match status" value="1"/>
</dbReference>
<dbReference type="EMBL" id="LT629709">
    <property type="protein sequence ID" value="SDP47311.1"/>
    <property type="molecule type" value="Genomic_DNA"/>
</dbReference>
<evidence type="ECO:0000256" key="1">
    <source>
        <dbReference type="ARBA" id="ARBA00023015"/>
    </source>
</evidence>
<reference evidence="8" key="3">
    <citation type="submission" date="2017-01" db="EMBL/GenBank/DDBJ databases">
        <authorList>
            <person name="Poblete-Castro I."/>
        </authorList>
    </citation>
    <scope>NUCLEOTIDE SEQUENCE [LARGE SCALE GENOMIC DNA]</scope>
    <source>
        <strain evidence="8">DSM 18361 / CCUG 53116 / MT1</strain>
    </source>
</reference>
<reference evidence="7 9" key="1">
    <citation type="submission" date="2016-10" db="EMBL/GenBank/DDBJ databases">
        <authorList>
            <person name="de Groot N.N."/>
        </authorList>
    </citation>
    <scope>NUCLEOTIDE SEQUENCE [LARGE SCALE GENOMIC DNA]</scope>
    <source>
        <strain evidence="7 9">BS3776</strain>
    </source>
</reference>
<evidence type="ECO:0000313" key="5">
    <source>
        <dbReference type="EMBL" id="KAB0482040.1"/>
    </source>
</evidence>
<dbReference type="PANTHER" id="PTHR40661">
    <property type="match status" value="1"/>
</dbReference>
<dbReference type="PROSITE" id="PS50943">
    <property type="entry name" value="HTH_CROC1"/>
    <property type="match status" value="1"/>
</dbReference>
<dbReference type="GO" id="GO:0003677">
    <property type="term" value="F:DNA binding"/>
    <property type="evidence" value="ECO:0007669"/>
    <property type="project" value="UniProtKB-KW"/>
</dbReference>
<reference evidence="6" key="2">
    <citation type="submission" date="2017-01" db="EMBL/GenBank/DDBJ databases">
        <authorList>
            <person name="Mah S.A."/>
            <person name="Swanson W.J."/>
            <person name="Moy G.W."/>
            <person name="Vacquier V.D."/>
        </authorList>
    </citation>
    <scope>NUCLEOTIDE SEQUENCE [LARGE SCALE GENOMIC DNA]</scope>
    <source>
        <strain evidence="6">MT1</strain>
    </source>
</reference>
<proteinExistence type="predicted"/>
<dbReference type="Pfam" id="PF01381">
    <property type="entry name" value="HTH_3"/>
    <property type="match status" value="1"/>
</dbReference>
<dbReference type="PROSITE" id="PS51257">
    <property type="entry name" value="PROKAR_LIPOPROTEIN"/>
    <property type="match status" value="1"/>
</dbReference>
<dbReference type="InterPro" id="IPR039418">
    <property type="entry name" value="LexA-like"/>
</dbReference>
<protein>
    <submittedName>
        <fullName evidence="5">Helix-turn-helix transcriptional regulator</fullName>
    </submittedName>
    <submittedName>
        <fullName evidence="7">Peptidase S24-like</fullName>
    </submittedName>
    <submittedName>
        <fullName evidence="6">Phage repressor protein</fullName>
    </submittedName>
</protein>
<evidence type="ECO:0000256" key="3">
    <source>
        <dbReference type="ARBA" id="ARBA00023163"/>
    </source>
</evidence>
<feature type="domain" description="HTH cro/C1-type" evidence="4">
    <location>
        <begin position="8"/>
        <end position="63"/>
    </location>
</feature>
<dbReference type="Proteomes" id="UP000186756">
    <property type="component" value="Unassembled WGS sequence"/>
</dbReference>
<evidence type="ECO:0000259" key="4">
    <source>
        <dbReference type="PROSITE" id="PS50943"/>
    </source>
</evidence>
<evidence type="ECO:0000313" key="8">
    <source>
        <dbReference type="Proteomes" id="UP000186756"/>
    </source>
</evidence>
<reference evidence="5 10" key="4">
    <citation type="submission" date="2019-09" db="EMBL/GenBank/DDBJ databases">
        <title>Draft genome sequences of 48 bacterial type strains from the CCUG.</title>
        <authorList>
            <person name="Tunovic T."/>
            <person name="Pineiro-Iglesias B."/>
            <person name="Unosson C."/>
            <person name="Inganas E."/>
            <person name="Ohlen M."/>
            <person name="Cardew S."/>
            <person name="Jensie-Markopoulos S."/>
            <person name="Salva-Serra F."/>
            <person name="Jaen-Luchoro D."/>
            <person name="Karlsson R."/>
            <person name="Svensson-Stadler L."/>
            <person name="Chun J."/>
            <person name="Moore E."/>
        </authorList>
    </citation>
    <scope>NUCLEOTIDE SEQUENCE [LARGE SCALE GENOMIC DNA]</scope>
    <source>
        <strain evidence="5 10">CCUG 53116</strain>
    </source>
</reference>
<gene>
    <name evidence="6" type="ORF">BVK86_23985</name>
    <name evidence="5" type="ORF">F7R15_24255</name>
    <name evidence="7" type="ORF">SAMN04490202_4405</name>
</gene>
<evidence type="ECO:0000313" key="6">
    <source>
        <dbReference type="EMBL" id="OLT99969.1"/>
    </source>
</evidence>
<dbReference type="CDD" id="cd00093">
    <property type="entry name" value="HTH_XRE"/>
    <property type="match status" value="1"/>
</dbReference>
<dbReference type="PANTHER" id="PTHR40661:SF3">
    <property type="entry name" value="FELS-1 PROPHAGE TRANSCRIPTIONAL REGULATOR"/>
    <property type="match status" value="1"/>
</dbReference>
<dbReference type="Proteomes" id="UP000198549">
    <property type="component" value="Chromosome I"/>
</dbReference>
<accession>A0A1H0T0J6</accession>
<dbReference type="InterPro" id="IPR036286">
    <property type="entry name" value="LexA/Signal_pep-like_sf"/>
</dbReference>
<dbReference type="EMBL" id="VZPS01000021">
    <property type="protein sequence ID" value="KAB0482040.1"/>
    <property type="molecule type" value="Genomic_DNA"/>
</dbReference>
<dbReference type="SMART" id="SM00530">
    <property type="entry name" value="HTH_XRE"/>
    <property type="match status" value="1"/>
</dbReference>
<dbReference type="OrthoDB" id="9791537at2"/>
<evidence type="ECO:0000313" key="7">
    <source>
        <dbReference type="EMBL" id="SDP47311.1"/>
    </source>
</evidence>
<evidence type="ECO:0000313" key="10">
    <source>
        <dbReference type="Proteomes" id="UP000460142"/>
    </source>
</evidence>
<dbReference type="Gene3D" id="2.10.109.10">
    <property type="entry name" value="Umud Fragment, subunit A"/>
    <property type="match status" value="1"/>
</dbReference>
<name>A0A1H0T0J6_PSERE</name>
<dbReference type="InterPro" id="IPR010982">
    <property type="entry name" value="Lambda_DNA-bd_dom_sf"/>
</dbReference>
<dbReference type="EMBL" id="MSTQ01000019">
    <property type="protein sequence ID" value="OLT99969.1"/>
    <property type="molecule type" value="Genomic_DNA"/>
</dbReference>
<dbReference type="Pfam" id="PF00717">
    <property type="entry name" value="Peptidase_S24"/>
    <property type="match status" value="1"/>
</dbReference>
<dbReference type="Proteomes" id="UP000460142">
    <property type="component" value="Unassembled WGS sequence"/>
</dbReference>
<sequence>MNTLGERIKQYRKAKGMSQQALAFACGWESQSRIGNYEKGARQPNLHDLQKIATALGVSFPDLVAGKNRSDVESYSDAIQGRIRSEDRLVRDYGRSKDKDQPVSSLVGWAKDGKVPVLSNAQLGNQGFFDTVEPPPGQGEGYLNIHSDDPDAYGIRVMGDSLMPRIKNGEFVLIEPNKRFSSGDEVIVRTSSGKAMIKEFIYLRDGMYRLDSVNTDYETLHIAEQEVEEIHLVGGILKSSRFLHSAAPI</sequence>
<dbReference type="RefSeq" id="WP_075948743.1">
    <property type="nucleotide sequence ID" value="NZ_LT629709.1"/>
</dbReference>
<dbReference type="AlphaFoldDB" id="A0A1H0T0J6"/>
<evidence type="ECO:0000313" key="9">
    <source>
        <dbReference type="Proteomes" id="UP000198549"/>
    </source>
</evidence>